<dbReference type="STRING" id="401053.AciPR4_4237"/>
<dbReference type="EC" id="3.2.1.28" evidence="4"/>
<dbReference type="eggNOG" id="COG1626">
    <property type="taxonomic scope" value="Bacteria"/>
</dbReference>
<dbReference type="KEGG" id="tsa:AciPR4_4237"/>
<dbReference type="InterPro" id="IPR012341">
    <property type="entry name" value="6hp_glycosidase-like_sf"/>
</dbReference>
<dbReference type="RefSeq" id="WP_013570711.1">
    <property type="nucleotide sequence ID" value="NC_014963.1"/>
</dbReference>
<dbReference type="Proteomes" id="UP000006844">
    <property type="component" value="Chromosome"/>
</dbReference>
<dbReference type="Gene3D" id="1.50.10.10">
    <property type="match status" value="1"/>
</dbReference>
<organism evidence="4 5">
    <name type="scientific">Terriglobus saanensis (strain ATCC BAA-1853 / DSM 23119 / SP1PR4)</name>
    <dbReference type="NCBI Taxonomy" id="401053"/>
    <lineage>
        <taxon>Bacteria</taxon>
        <taxon>Pseudomonadati</taxon>
        <taxon>Acidobacteriota</taxon>
        <taxon>Terriglobia</taxon>
        <taxon>Terriglobales</taxon>
        <taxon>Acidobacteriaceae</taxon>
        <taxon>Terriglobus</taxon>
    </lineage>
</organism>
<dbReference type="SUPFAM" id="SSF48208">
    <property type="entry name" value="Six-hairpin glycosidases"/>
    <property type="match status" value="1"/>
</dbReference>
<evidence type="ECO:0000256" key="1">
    <source>
        <dbReference type="ARBA" id="ARBA00022801"/>
    </source>
</evidence>
<dbReference type="HOGENOM" id="CLU_006451_3_3_0"/>
<dbReference type="InterPro" id="IPR008928">
    <property type="entry name" value="6-hairpin_glycosidase_sf"/>
</dbReference>
<keyword evidence="1 4" id="KW-0378">Hydrolase</keyword>
<dbReference type="InterPro" id="IPR001661">
    <property type="entry name" value="Glyco_hydro_37"/>
</dbReference>
<sequence length="517" mass="57502">MRSFVLVLLLALCGRAGAEEIRQYIHTSWDSLSRSTNECASVRDVKVTTAPILYLPAGMAEPADVAKTRSACGVEVLHLPRVMRKIGDVRSEELKRPGLLYLPNRYVVPGGRFNEMYGWDSYFIVLGLVADGRVALARGMVENFFFEIEHYGALLNANRTYYLTRSQPPLLAEMVAEVYEAWAKSDPAAAKAWLAKAVPVLESDHALWTSEAHRAGATGLARYFDLGEGPVLEMADDSTYYPDAIKWMLEHKDSTYLVDANASDAASCTRALTSVCVHATFGGKRLSRDFYRGDRAMRESGFDTSFRFGAFSGSTHHFAPVCLNSLLYKYEMRLAEFSALVGIPAKGWTARAEARQDAMNRYLWDAAAGRFADYDFVAKKRSGYVYSTDFYPLWAGLSTVAQSAKIEQELPKLEMEHGLAMSAEKTGMQWDAPYGWAPEQWFAVEGLERTGFHADAARLAEKFCRTVEANFTRDGTIREKFDAVTGTTDILLTAGYKSNAVGFGWTNGVYVRLIGLK</sequence>
<dbReference type="GO" id="GO:0004555">
    <property type="term" value="F:alpha,alpha-trehalase activity"/>
    <property type="evidence" value="ECO:0007669"/>
    <property type="project" value="UniProtKB-EC"/>
</dbReference>
<gene>
    <name evidence="4" type="ordered locus">AciPR4_4237</name>
</gene>
<dbReference type="PRINTS" id="PR00744">
    <property type="entry name" value="GLHYDRLASE37"/>
</dbReference>
<evidence type="ECO:0000256" key="3">
    <source>
        <dbReference type="SAM" id="SignalP"/>
    </source>
</evidence>
<dbReference type="GO" id="GO:0005993">
    <property type="term" value="P:trehalose catabolic process"/>
    <property type="evidence" value="ECO:0007669"/>
    <property type="project" value="TreeGrafter"/>
</dbReference>
<dbReference type="EMBL" id="CP002467">
    <property type="protein sequence ID" value="ADV84981.1"/>
    <property type="molecule type" value="Genomic_DNA"/>
</dbReference>
<dbReference type="PANTHER" id="PTHR23403:SF6">
    <property type="entry name" value="CYTOSOLIC NEUTRAL TREHALASE-RELATED"/>
    <property type="match status" value="1"/>
</dbReference>
<protein>
    <submittedName>
        <fullName evidence="4">Alpha,alpha-trehalase</fullName>
        <ecNumber evidence="4">3.2.1.28</ecNumber>
    </submittedName>
</protein>
<evidence type="ECO:0000313" key="4">
    <source>
        <dbReference type="EMBL" id="ADV84981.1"/>
    </source>
</evidence>
<proteinExistence type="predicted"/>
<feature type="chain" id="PRO_5003229019" evidence="3">
    <location>
        <begin position="19"/>
        <end position="517"/>
    </location>
</feature>
<keyword evidence="2 4" id="KW-0326">Glycosidase</keyword>
<accession>E8V690</accession>
<evidence type="ECO:0000256" key="2">
    <source>
        <dbReference type="ARBA" id="ARBA00023295"/>
    </source>
</evidence>
<feature type="signal peptide" evidence="3">
    <location>
        <begin position="1"/>
        <end position="18"/>
    </location>
</feature>
<keyword evidence="5" id="KW-1185">Reference proteome</keyword>
<dbReference type="PANTHER" id="PTHR23403">
    <property type="entry name" value="TREHALASE"/>
    <property type="match status" value="1"/>
</dbReference>
<dbReference type="PROSITE" id="PS00927">
    <property type="entry name" value="TREHALASE_1"/>
    <property type="match status" value="1"/>
</dbReference>
<name>E8V690_TERSS</name>
<dbReference type="AlphaFoldDB" id="E8V690"/>
<dbReference type="Pfam" id="PF01204">
    <property type="entry name" value="Trehalase"/>
    <property type="match status" value="1"/>
</dbReference>
<evidence type="ECO:0000313" key="5">
    <source>
        <dbReference type="Proteomes" id="UP000006844"/>
    </source>
</evidence>
<dbReference type="PROSITE" id="PS00928">
    <property type="entry name" value="TREHALASE_2"/>
    <property type="match status" value="1"/>
</dbReference>
<dbReference type="InterPro" id="IPR018232">
    <property type="entry name" value="Glyco_hydro_37_CS"/>
</dbReference>
<reference evidence="4 5" key="1">
    <citation type="journal article" date="2012" name="Stand. Genomic Sci.">
        <title>Complete genome sequence of Terriglobus saanensis type strain SP1PR4(T), an Acidobacteria from tundra soil.</title>
        <authorList>
            <person name="Rawat S.R."/>
            <person name="Mannisto M.K."/>
            <person name="Starovoytov V."/>
            <person name="Goodwin L."/>
            <person name="Nolan M."/>
            <person name="Hauser L."/>
            <person name="Land M."/>
            <person name="Davenport K.W."/>
            <person name="Woyke T."/>
            <person name="Haggblom M.M."/>
        </authorList>
    </citation>
    <scope>NUCLEOTIDE SEQUENCE</scope>
    <source>
        <strain evidence="5">ATCC BAA-1853 / DSM 23119 / SP1PR4</strain>
    </source>
</reference>
<keyword evidence="3" id="KW-0732">Signal</keyword>